<name>A0ABW1AL37_9RHOO</name>
<feature type="transmembrane region" description="Helical" evidence="14">
    <location>
        <begin position="461"/>
        <end position="485"/>
    </location>
</feature>
<evidence type="ECO:0000313" key="16">
    <source>
        <dbReference type="Proteomes" id="UP001595974"/>
    </source>
</evidence>
<dbReference type="InterPro" id="IPR051085">
    <property type="entry name" value="MB_O-acyltransferase"/>
</dbReference>
<evidence type="ECO:0000256" key="2">
    <source>
        <dbReference type="ARBA" id="ARBA00005182"/>
    </source>
</evidence>
<keyword evidence="10 13" id="KW-0472">Membrane</keyword>
<dbReference type="InterPro" id="IPR024194">
    <property type="entry name" value="Ac/AlaTfrase_AlgI/DltB"/>
</dbReference>
<keyword evidence="16" id="KW-1185">Reference proteome</keyword>
<keyword evidence="7 14" id="KW-0812">Transmembrane</keyword>
<comment type="subcellular location">
    <subcellularLocation>
        <location evidence="1">Cell membrane</location>
        <topology evidence="1">Multi-pass membrane protein</topology>
    </subcellularLocation>
</comment>
<dbReference type="Proteomes" id="UP001595974">
    <property type="component" value="Unassembled WGS sequence"/>
</dbReference>
<evidence type="ECO:0000256" key="6">
    <source>
        <dbReference type="ARBA" id="ARBA00022679"/>
    </source>
</evidence>
<accession>A0ABW1AL37</accession>
<protein>
    <recommendedName>
        <fullName evidence="4">Probable alginate O-acetylase AlgI</fullName>
    </recommendedName>
    <alternativeName>
        <fullName evidence="12">Alginate biosynthesis protein AlgI</fullName>
    </alternativeName>
</protein>
<keyword evidence="11 13" id="KW-0012">Acyltransferase</keyword>
<gene>
    <name evidence="15" type="ORF">ACFPTN_01000</name>
</gene>
<comment type="pathway">
    <text evidence="2">Glycan biosynthesis; alginate biosynthesis.</text>
</comment>
<keyword evidence="5 13" id="KW-1003">Cell membrane</keyword>
<feature type="transmembrane region" description="Helical" evidence="14">
    <location>
        <begin position="31"/>
        <end position="46"/>
    </location>
</feature>
<feature type="transmembrane region" description="Helical" evidence="14">
    <location>
        <begin position="218"/>
        <end position="242"/>
    </location>
</feature>
<feature type="transmembrane region" description="Helical" evidence="14">
    <location>
        <begin position="149"/>
        <end position="169"/>
    </location>
</feature>
<keyword evidence="6 13" id="KW-0808">Transferase</keyword>
<evidence type="ECO:0000256" key="12">
    <source>
        <dbReference type="ARBA" id="ARBA00031030"/>
    </source>
</evidence>
<keyword evidence="9 14" id="KW-1133">Transmembrane helix</keyword>
<comment type="similarity">
    <text evidence="3 13">Belongs to the membrane-bound acyltransferase family.</text>
</comment>
<keyword evidence="8" id="KW-0016">Alginate biosynthesis</keyword>
<comment type="caution">
    <text evidence="15">The sequence shown here is derived from an EMBL/GenBank/DDBJ whole genome shotgun (WGS) entry which is preliminary data.</text>
</comment>
<feature type="transmembrane region" description="Helical" evidence="14">
    <location>
        <begin position="310"/>
        <end position="327"/>
    </location>
</feature>
<evidence type="ECO:0000256" key="10">
    <source>
        <dbReference type="ARBA" id="ARBA00023136"/>
    </source>
</evidence>
<feature type="transmembrane region" description="Helical" evidence="14">
    <location>
        <begin position="119"/>
        <end position="137"/>
    </location>
</feature>
<feature type="transmembrane region" description="Helical" evidence="14">
    <location>
        <begin position="6"/>
        <end position="24"/>
    </location>
</feature>
<dbReference type="RefSeq" id="WP_096445446.1">
    <property type="nucleotide sequence ID" value="NZ_JBHSOG010000006.1"/>
</dbReference>
<dbReference type="EMBL" id="JBHSOG010000006">
    <property type="protein sequence ID" value="MFC5767942.1"/>
    <property type="molecule type" value="Genomic_DNA"/>
</dbReference>
<reference evidence="16" key="1">
    <citation type="journal article" date="2019" name="Int. J. Syst. Evol. Microbiol.">
        <title>The Global Catalogue of Microorganisms (GCM) 10K type strain sequencing project: providing services to taxonomists for standard genome sequencing and annotation.</title>
        <authorList>
            <consortium name="The Broad Institute Genomics Platform"/>
            <consortium name="The Broad Institute Genome Sequencing Center for Infectious Disease"/>
            <person name="Wu L."/>
            <person name="Ma J."/>
        </authorList>
    </citation>
    <scope>NUCLEOTIDE SEQUENCE [LARGE SCALE GENOMIC DNA]</scope>
    <source>
        <strain evidence="16">SHR3</strain>
    </source>
</reference>
<feature type="transmembrane region" description="Helical" evidence="14">
    <location>
        <begin position="420"/>
        <end position="441"/>
    </location>
</feature>
<evidence type="ECO:0000256" key="13">
    <source>
        <dbReference type="PIRNR" id="PIRNR016636"/>
    </source>
</evidence>
<evidence type="ECO:0000256" key="14">
    <source>
        <dbReference type="SAM" id="Phobius"/>
    </source>
</evidence>
<feature type="transmembrane region" description="Helical" evidence="14">
    <location>
        <begin position="365"/>
        <end position="387"/>
    </location>
</feature>
<evidence type="ECO:0000256" key="4">
    <source>
        <dbReference type="ARBA" id="ARBA00016084"/>
    </source>
</evidence>
<evidence type="ECO:0000256" key="3">
    <source>
        <dbReference type="ARBA" id="ARBA00010323"/>
    </source>
</evidence>
<proteinExistence type="inferred from homology"/>
<evidence type="ECO:0000256" key="5">
    <source>
        <dbReference type="ARBA" id="ARBA00022475"/>
    </source>
</evidence>
<feature type="transmembrane region" description="Helical" evidence="14">
    <location>
        <begin position="81"/>
        <end position="99"/>
    </location>
</feature>
<dbReference type="PIRSF" id="PIRSF500217">
    <property type="entry name" value="AlgI"/>
    <property type="match status" value="1"/>
</dbReference>
<evidence type="ECO:0000256" key="9">
    <source>
        <dbReference type="ARBA" id="ARBA00022989"/>
    </source>
</evidence>
<organism evidence="15 16">
    <name type="scientific">Thauera sinica</name>
    <dbReference type="NCBI Taxonomy" id="2665146"/>
    <lineage>
        <taxon>Bacteria</taxon>
        <taxon>Pseudomonadati</taxon>
        <taxon>Pseudomonadota</taxon>
        <taxon>Betaproteobacteria</taxon>
        <taxon>Rhodocyclales</taxon>
        <taxon>Zoogloeaceae</taxon>
        <taxon>Thauera</taxon>
    </lineage>
</organism>
<evidence type="ECO:0000256" key="11">
    <source>
        <dbReference type="ARBA" id="ARBA00023315"/>
    </source>
</evidence>
<sequence length="498" mass="55245">MLFTSFAFIFAFLPVVFVGFFVLARIHRGTAAAWLAGASVFFYGWWDVQYVPLLLGSIVLNYTAGYVIARLRDRSPWAKRFLVGSIVANLALLAYYKYANFFLAEIVAPLGGHPPVLNVVLPIGISFFTFTQIAFLVDAWKGKAREYNFVHYLLFVTWFPHLIAGPVLHHGQMMPQLRNPAVYRVRSRNLAIGLVLFTIGISKKLLIADPISVYADPIFTAAASGNAVGFVGGWVGALAYTFQIYFDFSGYSDMAVGLSMLFGVQLPINFNSPYKSVNIIDFWRRWHMTLSQFLRDYLYIPLGGNKHGQIWRYFNLMATMVLGGLWHGANWTFIVWGGLHGAFLCANHAFQWVSRKLGIAGCAPGWLTAPLGVLLTFFMVVIAWVYFRAPNLAAANSIVAAMAGIATPAEWPDVLNEQSALVFIAYLMLSAMIVWLCPNAYELADLVENRIKLEGAGGRHLGAMLCISGAVVCVFLFAASLATTFGTNVNSPFLYFQF</sequence>
<dbReference type="InterPro" id="IPR004299">
    <property type="entry name" value="MBOAT_fam"/>
</dbReference>
<feature type="transmembrane region" description="Helical" evidence="14">
    <location>
        <begin position="52"/>
        <end position="69"/>
    </location>
</feature>
<dbReference type="Pfam" id="PF03062">
    <property type="entry name" value="MBOAT"/>
    <property type="match status" value="1"/>
</dbReference>
<evidence type="ECO:0000256" key="7">
    <source>
        <dbReference type="ARBA" id="ARBA00022692"/>
    </source>
</evidence>
<dbReference type="PIRSF" id="PIRSF016636">
    <property type="entry name" value="AlgI_DltB"/>
    <property type="match status" value="1"/>
</dbReference>
<dbReference type="PANTHER" id="PTHR13285">
    <property type="entry name" value="ACYLTRANSFERASE"/>
    <property type="match status" value="1"/>
</dbReference>
<dbReference type="PANTHER" id="PTHR13285:SF23">
    <property type="entry name" value="TEICHOIC ACID D-ALANYLTRANSFERASE"/>
    <property type="match status" value="1"/>
</dbReference>
<dbReference type="InterPro" id="IPR028362">
    <property type="entry name" value="AlgI"/>
</dbReference>
<evidence type="ECO:0000313" key="15">
    <source>
        <dbReference type="EMBL" id="MFC5767942.1"/>
    </source>
</evidence>
<evidence type="ECO:0000256" key="1">
    <source>
        <dbReference type="ARBA" id="ARBA00004651"/>
    </source>
</evidence>
<evidence type="ECO:0000256" key="8">
    <source>
        <dbReference type="ARBA" id="ARBA00022841"/>
    </source>
</evidence>